<organism evidence="1 2">
    <name type="scientific">Actinophytocola glycyrrhizae</name>
    <dbReference type="NCBI Taxonomy" id="2044873"/>
    <lineage>
        <taxon>Bacteria</taxon>
        <taxon>Bacillati</taxon>
        <taxon>Actinomycetota</taxon>
        <taxon>Actinomycetes</taxon>
        <taxon>Pseudonocardiales</taxon>
        <taxon>Pseudonocardiaceae</taxon>
    </lineage>
</organism>
<gene>
    <name evidence="1" type="ORF">ACFPCV_35640</name>
</gene>
<sequence>MADGYEVDPAALRAASGGFYTGGDAVSQAAARLSVAQLVPGALGEVAAAYELAAAFAEFVGEHSEDLRRGGSWVTDAGDGLVENADEYLRREEFRI</sequence>
<dbReference type="Proteomes" id="UP001595859">
    <property type="component" value="Unassembled WGS sequence"/>
</dbReference>
<accession>A0ABV9SDN4</accession>
<proteinExistence type="predicted"/>
<dbReference type="RefSeq" id="WP_378061552.1">
    <property type="nucleotide sequence ID" value="NZ_JBHSIS010000024.1"/>
</dbReference>
<evidence type="ECO:0008006" key="3">
    <source>
        <dbReference type="Google" id="ProtNLM"/>
    </source>
</evidence>
<protein>
    <recommendedName>
        <fullName evidence="3">Excreted virulence factor EspC (Type VII ESX diderm)</fullName>
    </recommendedName>
</protein>
<keyword evidence="2" id="KW-1185">Reference proteome</keyword>
<evidence type="ECO:0000313" key="2">
    <source>
        <dbReference type="Proteomes" id="UP001595859"/>
    </source>
</evidence>
<comment type="caution">
    <text evidence="1">The sequence shown here is derived from an EMBL/GenBank/DDBJ whole genome shotgun (WGS) entry which is preliminary data.</text>
</comment>
<name>A0ABV9SDN4_9PSEU</name>
<dbReference type="EMBL" id="JBHSIS010000024">
    <property type="protein sequence ID" value="MFC4858859.1"/>
    <property type="molecule type" value="Genomic_DNA"/>
</dbReference>
<reference evidence="2" key="1">
    <citation type="journal article" date="2019" name="Int. J. Syst. Evol. Microbiol.">
        <title>The Global Catalogue of Microorganisms (GCM) 10K type strain sequencing project: providing services to taxonomists for standard genome sequencing and annotation.</title>
        <authorList>
            <consortium name="The Broad Institute Genomics Platform"/>
            <consortium name="The Broad Institute Genome Sequencing Center for Infectious Disease"/>
            <person name="Wu L."/>
            <person name="Ma J."/>
        </authorList>
    </citation>
    <scope>NUCLEOTIDE SEQUENCE [LARGE SCALE GENOMIC DNA]</scope>
    <source>
        <strain evidence="2">ZS-22-S1</strain>
    </source>
</reference>
<evidence type="ECO:0000313" key="1">
    <source>
        <dbReference type="EMBL" id="MFC4858859.1"/>
    </source>
</evidence>